<dbReference type="AlphaFoldDB" id="A0A0G4N1C4"/>
<name>A0A0G4N1C4_VERLO</name>
<dbReference type="Proteomes" id="UP000045706">
    <property type="component" value="Unassembled WGS sequence"/>
</dbReference>
<organism evidence="2 3">
    <name type="scientific">Verticillium longisporum</name>
    <name type="common">Verticillium dahliae var. longisporum</name>
    <dbReference type="NCBI Taxonomy" id="100787"/>
    <lineage>
        <taxon>Eukaryota</taxon>
        <taxon>Fungi</taxon>
        <taxon>Dikarya</taxon>
        <taxon>Ascomycota</taxon>
        <taxon>Pezizomycotina</taxon>
        <taxon>Sordariomycetes</taxon>
        <taxon>Hypocreomycetidae</taxon>
        <taxon>Glomerellales</taxon>
        <taxon>Plectosphaerellaceae</taxon>
        <taxon>Verticillium</taxon>
    </lineage>
</organism>
<dbReference type="PANTHER" id="PTHR42068">
    <property type="entry name" value="YALI0B18964P"/>
    <property type="match status" value="1"/>
</dbReference>
<gene>
    <name evidence="2" type="ORF">BN1723_015689</name>
</gene>
<evidence type="ECO:0000256" key="1">
    <source>
        <dbReference type="SAM" id="MobiDB-lite"/>
    </source>
</evidence>
<proteinExistence type="predicted"/>
<dbReference type="EMBL" id="CVQI01031997">
    <property type="protein sequence ID" value="CRK40252.1"/>
    <property type="molecule type" value="Genomic_DNA"/>
</dbReference>
<feature type="compositionally biased region" description="Polar residues" evidence="1">
    <location>
        <begin position="151"/>
        <end position="171"/>
    </location>
</feature>
<evidence type="ECO:0000313" key="2">
    <source>
        <dbReference type="EMBL" id="CRK40252.1"/>
    </source>
</evidence>
<protein>
    <submittedName>
        <fullName evidence="2">Uncharacterized protein</fullName>
    </submittedName>
</protein>
<reference evidence="3" key="1">
    <citation type="submission" date="2015-05" db="EMBL/GenBank/DDBJ databases">
        <authorList>
            <person name="Fogelqvist Johan"/>
        </authorList>
    </citation>
    <scope>NUCLEOTIDE SEQUENCE [LARGE SCALE GENOMIC DNA]</scope>
</reference>
<feature type="region of interest" description="Disordered" evidence="1">
    <location>
        <begin position="149"/>
        <end position="197"/>
    </location>
</feature>
<dbReference type="PANTHER" id="PTHR42068:SF1">
    <property type="entry name" value="YALI0B18964P"/>
    <property type="match status" value="1"/>
</dbReference>
<evidence type="ECO:0000313" key="3">
    <source>
        <dbReference type="Proteomes" id="UP000045706"/>
    </source>
</evidence>
<sequence>MPRFSVGFGRRKSTAAEDVFQNVEVASNEPSSFRVLERTDVSAGKSFDGGVRMGMGRATTSTVYQKPNLSQSSVEDNMFADLKPSNRDFGQMFDNKFKRNSAMTLRAMSQDDAHKIAQSGNHHSQNQSRASHLVPAPIQIDKTAKVEASPYSWSSQHSNDNLLNANSNQGSPLFDQVPPPVPRHDSPHSYAPTKRPSDIVEDEDANLLKDSMAASRFLDTAGEKLQTTRKHLELEEHCCAREEGG</sequence>
<accession>A0A0G4N1C4</accession>